<dbReference type="Proteomes" id="UP000830434">
    <property type="component" value="Chromosome"/>
</dbReference>
<evidence type="ECO:0000313" key="7">
    <source>
        <dbReference type="EMBL" id="UPV98944.1"/>
    </source>
</evidence>
<dbReference type="GeneID" id="72190274"/>
<feature type="transmembrane region" description="Helical" evidence="6">
    <location>
        <begin position="112"/>
        <end position="130"/>
    </location>
</feature>
<feature type="transmembrane region" description="Helical" evidence="6">
    <location>
        <begin position="416"/>
        <end position="436"/>
    </location>
</feature>
<evidence type="ECO:0000256" key="6">
    <source>
        <dbReference type="SAM" id="Phobius"/>
    </source>
</evidence>
<comment type="subcellular location">
    <subcellularLocation>
        <location evidence="1">Cell membrane</location>
        <topology evidence="1">Multi-pass membrane protein</topology>
    </subcellularLocation>
</comment>
<feature type="transmembrane region" description="Helical" evidence="6">
    <location>
        <begin position="356"/>
        <end position="376"/>
    </location>
</feature>
<keyword evidence="4 6" id="KW-1133">Transmembrane helix</keyword>
<feature type="transmembrane region" description="Helical" evidence="6">
    <location>
        <begin position="382"/>
        <end position="404"/>
    </location>
</feature>
<evidence type="ECO:0000313" key="8">
    <source>
        <dbReference type="Proteomes" id="UP000830434"/>
    </source>
</evidence>
<dbReference type="RefSeq" id="WP_248653448.1">
    <property type="nucleotide sequence ID" value="NZ_CP096658.1"/>
</dbReference>
<dbReference type="PANTHER" id="PTHR30250:SF11">
    <property type="entry name" value="O-ANTIGEN TRANSPORTER-RELATED"/>
    <property type="match status" value="1"/>
</dbReference>
<sequence>MTEDKRSSGNFIRDFSFYSLADAIPSLVGFIALITVTHIFSTTEYGKYTLTIAFVTILSTALFDWLRQSILRFESSSEDITPTSLSLLVVLTSLIGLGGIVGYYVLKPQLGNYAPFYVAGVIALIGMGLFKVLSSIFQARLQSGHVLRFKTLNGTLRHGLGVILSIYVFGTTVGWIWGAAVGSIVSVIGILSQLSSLRLSFNPDIARKLARYGVPMIGWLFGLTLLNFIDRVLIETLQGTAAVGIYSANYMLVQTGLPLVLTPIIEASHPVIMERWNGDNEKTVSKLISEYSRYYLILGVPAAIFAGAISQPLSFLVLGEEYQVGFVVIPIISASLFFWNFSMIGHKGLEIHDRTSIMTTGIVLSVVVNIILNFMLIPDFGYVGASFATLFSSAIYMVFSYFMSLKTVKWRTPTTTILRVGASAVAMTFICILSYIITTTEIVIPTLAAICGFIIYATLLTILGEIQEEDMQIFKTVPFISYNTIYSTWKILQITE</sequence>
<feature type="transmembrane region" description="Helical" evidence="6">
    <location>
        <begin position="20"/>
        <end position="40"/>
    </location>
</feature>
<proteinExistence type="predicted"/>
<keyword evidence="8" id="KW-1185">Reference proteome</keyword>
<feature type="transmembrane region" description="Helical" evidence="6">
    <location>
        <begin position="209"/>
        <end position="229"/>
    </location>
</feature>
<organism evidence="7 8">
    <name type="scientific">Halorussus gelatinilyticus</name>
    <dbReference type="NCBI Taxonomy" id="2937524"/>
    <lineage>
        <taxon>Archaea</taxon>
        <taxon>Methanobacteriati</taxon>
        <taxon>Methanobacteriota</taxon>
        <taxon>Stenosarchaea group</taxon>
        <taxon>Halobacteria</taxon>
        <taxon>Halobacteriales</taxon>
        <taxon>Haladaptataceae</taxon>
        <taxon>Halorussus</taxon>
    </lineage>
</organism>
<evidence type="ECO:0000256" key="2">
    <source>
        <dbReference type="ARBA" id="ARBA00022475"/>
    </source>
</evidence>
<evidence type="ECO:0000256" key="5">
    <source>
        <dbReference type="ARBA" id="ARBA00023136"/>
    </source>
</evidence>
<accession>A0A8U0IDU7</accession>
<protein>
    <submittedName>
        <fullName evidence="7">Polysaccharide biosynthesis C-terminal domain-containing protein</fullName>
    </submittedName>
</protein>
<evidence type="ECO:0000256" key="3">
    <source>
        <dbReference type="ARBA" id="ARBA00022692"/>
    </source>
</evidence>
<feature type="transmembrane region" description="Helical" evidence="6">
    <location>
        <begin position="324"/>
        <end position="344"/>
    </location>
</feature>
<reference evidence="7" key="1">
    <citation type="submission" date="2022-04" db="EMBL/GenBank/DDBJ databases">
        <title>Diverse halophilic archaea isolated from saline environments.</title>
        <authorList>
            <person name="Cui H.-L."/>
        </authorList>
    </citation>
    <scope>NUCLEOTIDE SEQUENCE</scope>
    <source>
        <strain evidence="7">XZYJT40</strain>
    </source>
</reference>
<feature type="transmembrane region" description="Helical" evidence="6">
    <location>
        <begin position="442"/>
        <end position="463"/>
    </location>
</feature>
<evidence type="ECO:0000256" key="4">
    <source>
        <dbReference type="ARBA" id="ARBA00022989"/>
    </source>
</evidence>
<keyword evidence="3 6" id="KW-0812">Transmembrane</keyword>
<dbReference type="KEGG" id="haxz:M0R88_10425"/>
<gene>
    <name evidence="7" type="ORF">M0R88_10425</name>
</gene>
<dbReference type="PANTHER" id="PTHR30250">
    <property type="entry name" value="PST FAMILY PREDICTED COLANIC ACID TRANSPORTER"/>
    <property type="match status" value="1"/>
</dbReference>
<dbReference type="Pfam" id="PF01943">
    <property type="entry name" value="Polysacc_synt"/>
    <property type="match status" value="1"/>
</dbReference>
<evidence type="ECO:0000256" key="1">
    <source>
        <dbReference type="ARBA" id="ARBA00004651"/>
    </source>
</evidence>
<dbReference type="InterPro" id="IPR050833">
    <property type="entry name" value="Poly_Biosynth_Transport"/>
</dbReference>
<keyword evidence="5 6" id="KW-0472">Membrane</keyword>
<dbReference type="InterPro" id="IPR002797">
    <property type="entry name" value="Polysacc_synth"/>
</dbReference>
<dbReference type="EMBL" id="CP096658">
    <property type="protein sequence ID" value="UPV98944.1"/>
    <property type="molecule type" value="Genomic_DNA"/>
</dbReference>
<keyword evidence="2" id="KW-1003">Cell membrane</keyword>
<name>A0A8U0IDU7_9EURY</name>
<feature type="transmembrane region" description="Helical" evidence="6">
    <location>
        <begin position="87"/>
        <end position="106"/>
    </location>
</feature>
<feature type="transmembrane region" description="Helical" evidence="6">
    <location>
        <begin position="46"/>
        <end position="66"/>
    </location>
</feature>
<dbReference type="GO" id="GO:0005886">
    <property type="term" value="C:plasma membrane"/>
    <property type="evidence" value="ECO:0007669"/>
    <property type="project" value="UniProtKB-SubCell"/>
</dbReference>
<feature type="transmembrane region" description="Helical" evidence="6">
    <location>
        <begin position="294"/>
        <end position="318"/>
    </location>
</feature>
<dbReference type="AlphaFoldDB" id="A0A8U0IDU7"/>